<gene>
    <name evidence="1" type="primary">PRKAG1_1</name>
    <name evidence="1" type="ORF">HAX54_037409</name>
</gene>
<dbReference type="InterPro" id="IPR046342">
    <property type="entry name" value="CBS_dom_sf"/>
</dbReference>
<keyword evidence="2" id="KW-1185">Reference proteome</keyword>
<organism evidence="1 2">
    <name type="scientific">Datura stramonium</name>
    <name type="common">Jimsonweed</name>
    <name type="synonym">Common thornapple</name>
    <dbReference type="NCBI Taxonomy" id="4076"/>
    <lineage>
        <taxon>Eukaryota</taxon>
        <taxon>Viridiplantae</taxon>
        <taxon>Streptophyta</taxon>
        <taxon>Embryophyta</taxon>
        <taxon>Tracheophyta</taxon>
        <taxon>Spermatophyta</taxon>
        <taxon>Magnoliopsida</taxon>
        <taxon>eudicotyledons</taxon>
        <taxon>Gunneridae</taxon>
        <taxon>Pentapetalae</taxon>
        <taxon>asterids</taxon>
        <taxon>lamiids</taxon>
        <taxon>Solanales</taxon>
        <taxon>Solanaceae</taxon>
        <taxon>Solanoideae</taxon>
        <taxon>Datureae</taxon>
        <taxon>Datura</taxon>
    </lineage>
</organism>
<sequence>MLTIDELEMHTVSTWKYGKFQLHAEGLGAMMPPNRRVLLQAGPDESLKDVALTLLQNKISAVPILHSSEDGSIFGFIYLPWKMLEHLQAF</sequence>
<keyword evidence="1" id="KW-0808">Transferase</keyword>
<dbReference type="Proteomes" id="UP000823775">
    <property type="component" value="Unassembled WGS sequence"/>
</dbReference>
<keyword evidence="1" id="KW-0418">Kinase</keyword>
<name>A0ABS8SGX4_DATST</name>
<proteinExistence type="predicted"/>
<accession>A0ABS8SGX4</accession>
<dbReference type="GO" id="GO:0016301">
    <property type="term" value="F:kinase activity"/>
    <property type="evidence" value="ECO:0007669"/>
    <property type="project" value="UniProtKB-KW"/>
</dbReference>
<evidence type="ECO:0000313" key="1">
    <source>
        <dbReference type="EMBL" id="MCD7458144.1"/>
    </source>
</evidence>
<dbReference type="Gene3D" id="3.10.580.10">
    <property type="entry name" value="CBS-domain"/>
    <property type="match status" value="1"/>
</dbReference>
<dbReference type="SUPFAM" id="SSF54631">
    <property type="entry name" value="CBS-domain pair"/>
    <property type="match status" value="1"/>
</dbReference>
<protein>
    <submittedName>
        <fullName evidence="1">5'-AMP-activated protein kinase subunit gamma-1</fullName>
    </submittedName>
</protein>
<evidence type="ECO:0000313" key="2">
    <source>
        <dbReference type="Proteomes" id="UP000823775"/>
    </source>
</evidence>
<reference evidence="1 2" key="1">
    <citation type="journal article" date="2021" name="BMC Genomics">
        <title>Datura genome reveals duplications of psychoactive alkaloid biosynthetic genes and high mutation rate following tissue culture.</title>
        <authorList>
            <person name="Rajewski A."/>
            <person name="Carter-House D."/>
            <person name="Stajich J."/>
            <person name="Litt A."/>
        </authorList>
    </citation>
    <scope>NUCLEOTIDE SEQUENCE [LARGE SCALE GENOMIC DNA]</scope>
    <source>
        <strain evidence="1">AR-01</strain>
    </source>
</reference>
<dbReference type="EMBL" id="JACEIK010000501">
    <property type="protein sequence ID" value="MCD7458144.1"/>
    <property type="molecule type" value="Genomic_DNA"/>
</dbReference>
<comment type="caution">
    <text evidence="1">The sequence shown here is derived from an EMBL/GenBank/DDBJ whole genome shotgun (WGS) entry which is preliminary data.</text>
</comment>